<comment type="caution">
    <text evidence="1">The sequence shown here is derived from an EMBL/GenBank/DDBJ whole genome shotgun (WGS) entry which is preliminary data.</text>
</comment>
<name>A0A8X7UL04_BRACI</name>
<organism evidence="1 2">
    <name type="scientific">Brassica carinata</name>
    <name type="common">Ethiopian mustard</name>
    <name type="synonym">Abyssinian cabbage</name>
    <dbReference type="NCBI Taxonomy" id="52824"/>
    <lineage>
        <taxon>Eukaryota</taxon>
        <taxon>Viridiplantae</taxon>
        <taxon>Streptophyta</taxon>
        <taxon>Embryophyta</taxon>
        <taxon>Tracheophyta</taxon>
        <taxon>Spermatophyta</taxon>
        <taxon>Magnoliopsida</taxon>
        <taxon>eudicotyledons</taxon>
        <taxon>Gunneridae</taxon>
        <taxon>Pentapetalae</taxon>
        <taxon>rosids</taxon>
        <taxon>malvids</taxon>
        <taxon>Brassicales</taxon>
        <taxon>Brassicaceae</taxon>
        <taxon>Brassiceae</taxon>
        <taxon>Brassica</taxon>
    </lineage>
</organism>
<proteinExistence type="predicted"/>
<dbReference type="AlphaFoldDB" id="A0A8X7UL04"/>
<evidence type="ECO:0000313" key="1">
    <source>
        <dbReference type="EMBL" id="KAG2281446.1"/>
    </source>
</evidence>
<keyword evidence="2" id="KW-1185">Reference proteome</keyword>
<accession>A0A8X7UL04</accession>
<protein>
    <submittedName>
        <fullName evidence="1">Uncharacterized protein</fullName>
    </submittedName>
</protein>
<sequence>MELSSVKTERRRMAMVSLEALQSLSSGETRLSQVSAAVRRGFSQVEAGDACHTDGPDSYKCSNPSRLVARLGQAVRFQCLGLWAV</sequence>
<evidence type="ECO:0000313" key="2">
    <source>
        <dbReference type="Proteomes" id="UP000886595"/>
    </source>
</evidence>
<dbReference type="EMBL" id="JAAMPC010000011">
    <property type="protein sequence ID" value="KAG2281446.1"/>
    <property type="molecule type" value="Genomic_DNA"/>
</dbReference>
<gene>
    <name evidence="1" type="ORF">Bca52824_052666</name>
</gene>
<reference evidence="1 2" key="1">
    <citation type="submission" date="2020-02" db="EMBL/GenBank/DDBJ databases">
        <authorList>
            <person name="Ma Q."/>
            <person name="Huang Y."/>
            <person name="Song X."/>
            <person name="Pei D."/>
        </authorList>
    </citation>
    <scope>NUCLEOTIDE SEQUENCE [LARGE SCALE GENOMIC DNA]</scope>
    <source>
        <strain evidence="1">Sxm20200214</strain>
        <tissue evidence="1">Leaf</tissue>
    </source>
</reference>
<dbReference type="Proteomes" id="UP000886595">
    <property type="component" value="Unassembled WGS sequence"/>
</dbReference>